<proteinExistence type="predicted"/>
<keyword evidence="3" id="KW-1185">Reference proteome</keyword>
<dbReference type="SMART" id="SM00867">
    <property type="entry name" value="YceI"/>
    <property type="match status" value="1"/>
</dbReference>
<reference evidence="3" key="1">
    <citation type="journal article" date="2019" name="Int. J. Syst. Evol. Microbiol.">
        <title>The Global Catalogue of Microorganisms (GCM) 10K type strain sequencing project: providing services to taxonomists for standard genome sequencing and annotation.</title>
        <authorList>
            <consortium name="The Broad Institute Genomics Platform"/>
            <consortium name="The Broad Institute Genome Sequencing Center for Infectious Disease"/>
            <person name="Wu L."/>
            <person name="Ma J."/>
        </authorList>
    </citation>
    <scope>NUCLEOTIDE SEQUENCE [LARGE SCALE GENOMIC DNA]</scope>
    <source>
        <strain evidence="3">KCTC 52925</strain>
    </source>
</reference>
<dbReference type="InterPro" id="IPR036761">
    <property type="entry name" value="TTHA0802/YceI-like_sf"/>
</dbReference>
<gene>
    <name evidence="2" type="ORF">ACFSYS_10235</name>
</gene>
<organism evidence="2 3">
    <name type="scientific">Christiangramia antarctica</name>
    <dbReference type="NCBI Taxonomy" id="2058158"/>
    <lineage>
        <taxon>Bacteria</taxon>
        <taxon>Pseudomonadati</taxon>
        <taxon>Bacteroidota</taxon>
        <taxon>Flavobacteriia</taxon>
        <taxon>Flavobacteriales</taxon>
        <taxon>Flavobacteriaceae</taxon>
        <taxon>Christiangramia</taxon>
    </lineage>
</organism>
<dbReference type="PANTHER" id="PTHR34406:SF1">
    <property type="entry name" value="PROTEIN YCEI"/>
    <property type="match status" value="1"/>
</dbReference>
<evidence type="ECO:0000259" key="1">
    <source>
        <dbReference type="SMART" id="SM00867"/>
    </source>
</evidence>
<dbReference type="SUPFAM" id="SSF101874">
    <property type="entry name" value="YceI-like"/>
    <property type="match status" value="1"/>
</dbReference>
<dbReference type="Proteomes" id="UP001597438">
    <property type="component" value="Unassembled WGS sequence"/>
</dbReference>
<dbReference type="PROSITE" id="PS51257">
    <property type="entry name" value="PROKAR_LIPOPROTEIN"/>
    <property type="match status" value="1"/>
</dbReference>
<protein>
    <submittedName>
        <fullName evidence="2">YceI family protein</fullName>
    </submittedName>
</protein>
<dbReference type="EMBL" id="JBHUOJ010000022">
    <property type="protein sequence ID" value="MFD2833666.1"/>
    <property type="molecule type" value="Genomic_DNA"/>
</dbReference>
<dbReference type="RefSeq" id="WP_251743008.1">
    <property type="nucleotide sequence ID" value="NZ_JBHUOJ010000022.1"/>
</dbReference>
<comment type="caution">
    <text evidence="2">The sequence shown here is derived from an EMBL/GenBank/DDBJ whole genome shotgun (WGS) entry which is preliminary data.</text>
</comment>
<evidence type="ECO:0000313" key="2">
    <source>
        <dbReference type="EMBL" id="MFD2833666.1"/>
    </source>
</evidence>
<dbReference type="PANTHER" id="PTHR34406">
    <property type="entry name" value="PROTEIN YCEI"/>
    <property type="match status" value="1"/>
</dbReference>
<dbReference type="InterPro" id="IPR007372">
    <property type="entry name" value="Lipid/polyisoprenoid-bd_YceI"/>
</dbReference>
<dbReference type="Gene3D" id="2.40.128.110">
    <property type="entry name" value="Lipid/polyisoprenoid-binding, YceI-like"/>
    <property type="match status" value="1"/>
</dbReference>
<sequence length="223" mass="24258">MKKVILNAFVIAGLGMAMVGCKDNKGNEAEVAEAKDAATAENAAMEFMVDTTSSVIEWKGEKPTGTHNGIIKIAEGSFMANDSLVESGSFVINMKSIEVHDLEGDEKANLEAHLMGTVEGKEGDFFNVNEFPQAKFEVTGFTEADGQTMMQGNLTLKEETKNISFPVSISKNGETYTITSEEFTIDRTNWNVNYGSKSVFDGLGDKFINDDISLKIDLKAKKA</sequence>
<dbReference type="Pfam" id="PF04264">
    <property type="entry name" value="YceI"/>
    <property type="match status" value="1"/>
</dbReference>
<name>A0ABW5X7Q7_9FLAO</name>
<accession>A0ABW5X7Q7</accession>
<evidence type="ECO:0000313" key="3">
    <source>
        <dbReference type="Proteomes" id="UP001597438"/>
    </source>
</evidence>
<feature type="domain" description="Lipid/polyisoprenoid-binding YceI-like" evidence="1">
    <location>
        <begin position="46"/>
        <end position="221"/>
    </location>
</feature>